<dbReference type="GO" id="GO:0046983">
    <property type="term" value="F:protein dimerization activity"/>
    <property type="evidence" value="ECO:0007669"/>
    <property type="project" value="InterPro"/>
</dbReference>
<dbReference type="AlphaFoldDB" id="A0A239MXY0"/>
<dbReference type="Gene3D" id="1.20.5.1930">
    <property type="match status" value="1"/>
</dbReference>
<gene>
    <name evidence="12" type="ORF">SAMN05216276_10476</name>
</gene>
<feature type="transmembrane region" description="Helical" evidence="9">
    <location>
        <begin position="141"/>
        <end position="164"/>
    </location>
</feature>
<accession>A0A239MXY0</accession>
<feature type="transmembrane region" description="Helical" evidence="9">
    <location>
        <begin position="74"/>
        <end position="99"/>
    </location>
</feature>
<dbReference type="GO" id="GO:0005524">
    <property type="term" value="F:ATP binding"/>
    <property type="evidence" value="ECO:0007669"/>
    <property type="project" value="UniProtKB-KW"/>
</dbReference>
<sequence>MPGHTREGDLACWGALPRRPYCHKVRSQAAWQALTRRNLLVTLWPWRSIVYLMTSAVVGAIILAVVLVSLVSGAVLALVLVGIPLLVVLGLSGIPVGALERRRLWIIDSEPVESPHRVPDQPGLVAWARLRFGEQATWRELAYTGLLITVLWPMELLAVVYGIAGPMLAMYSPIALEESGEFRLLKIWLIDSYPEAFAAALLGAVLLALFIYPLTALAVLHGILARLLLGARETDEAQRVIELTRSRTRLVEAFEAERRRIERDLHDGAQQRLVSLTMTLGLAKLTHGDERTDLVHKAHGQAKLALAEIRDLIRGIHPQILTDRGLPAAVADVADRSPVPVEVSMTLPSRLPEAVEATAYFVVSEALANTARHSDARQASVTGRMDGDRLVVEIGDDGVGGADAAAGTGLAGLADRVSVVNGRLMLSSPVGGPTLLRVEIPCASIDPSR</sequence>
<keyword evidence="13" id="KW-1185">Reference proteome</keyword>
<dbReference type="PANTHER" id="PTHR24421:SF10">
    <property type="entry name" value="NITRATE_NITRITE SENSOR PROTEIN NARQ"/>
    <property type="match status" value="1"/>
</dbReference>
<evidence type="ECO:0000259" key="10">
    <source>
        <dbReference type="Pfam" id="PF07730"/>
    </source>
</evidence>
<dbReference type="Pfam" id="PF13796">
    <property type="entry name" value="Sensor"/>
    <property type="match status" value="1"/>
</dbReference>
<keyword evidence="4" id="KW-0808">Transferase</keyword>
<dbReference type="SUPFAM" id="SSF55874">
    <property type="entry name" value="ATPase domain of HSP90 chaperone/DNA topoisomerase II/histidine kinase"/>
    <property type="match status" value="1"/>
</dbReference>
<evidence type="ECO:0000256" key="7">
    <source>
        <dbReference type="ARBA" id="ARBA00022840"/>
    </source>
</evidence>
<evidence type="ECO:0000256" key="9">
    <source>
        <dbReference type="SAM" id="Phobius"/>
    </source>
</evidence>
<dbReference type="Pfam" id="PF07730">
    <property type="entry name" value="HisKA_3"/>
    <property type="match status" value="1"/>
</dbReference>
<evidence type="ECO:0000256" key="8">
    <source>
        <dbReference type="ARBA" id="ARBA00023012"/>
    </source>
</evidence>
<dbReference type="Proteomes" id="UP000198282">
    <property type="component" value="Unassembled WGS sequence"/>
</dbReference>
<dbReference type="GO" id="GO:0000155">
    <property type="term" value="F:phosphorelay sensor kinase activity"/>
    <property type="evidence" value="ECO:0007669"/>
    <property type="project" value="InterPro"/>
</dbReference>
<organism evidence="12 13">
    <name type="scientific">Streptosporangium subroseum</name>
    <dbReference type="NCBI Taxonomy" id="106412"/>
    <lineage>
        <taxon>Bacteria</taxon>
        <taxon>Bacillati</taxon>
        <taxon>Actinomycetota</taxon>
        <taxon>Actinomycetes</taxon>
        <taxon>Streptosporangiales</taxon>
        <taxon>Streptosporangiaceae</taxon>
        <taxon>Streptosporangium</taxon>
    </lineage>
</organism>
<proteinExistence type="predicted"/>
<evidence type="ECO:0000256" key="6">
    <source>
        <dbReference type="ARBA" id="ARBA00022777"/>
    </source>
</evidence>
<dbReference type="InterPro" id="IPR025828">
    <property type="entry name" value="Put_sensor_dom"/>
</dbReference>
<reference evidence="12 13" key="1">
    <citation type="submission" date="2017-06" db="EMBL/GenBank/DDBJ databases">
        <authorList>
            <person name="Kim H.J."/>
            <person name="Triplett B.A."/>
        </authorList>
    </citation>
    <scope>NUCLEOTIDE SEQUENCE [LARGE SCALE GENOMIC DNA]</scope>
    <source>
        <strain evidence="12 13">CGMCC 4.2132</strain>
    </source>
</reference>
<keyword evidence="9" id="KW-0472">Membrane</keyword>
<keyword evidence="8" id="KW-0902">Two-component regulatory system</keyword>
<keyword evidence="9" id="KW-1133">Transmembrane helix</keyword>
<evidence type="ECO:0000256" key="1">
    <source>
        <dbReference type="ARBA" id="ARBA00000085"/>
    </source>
</evidence>
<dbReference type="EMBL" id="FZOD01000047">
    <property type="protein sequence ID" value="SNT46828.1"/>
    <property type="molecule type" value="Genomic_DNA"/>
</dbReference>
<dbReference type="InterPro" id="IPR036890">
    <property type="entry name" value="HATPase_C_sf"/>
</dbReference>
<keyword evidence="5" id="KW-0547">Nucleotide-binding</keyword>
<dbReference type="InterPro" id="IPR011712">
    <property type="entry name" value="Sig_transdc_His_kin_sub3_dim/P"/>
</dbReference>
<evidence type="ECO:0000256" key="4">
    <source>
        <dbReference type="ARBA" id="ARBA00022679"/>
    </source>
</evidence>
<keyword evidence="7" id="KW-0067">ATP-binding</keyword>
<evidence type="ECO:0000256" key="5">
    <source>
        <dbReference type="ARBA" id="ARBA00022741"/>
    </source>
</evidence>
<dbReference type="EC" id="2.7.13.3" evidence="2"/>
<dbReference type="Gene3D" id="3.30.565.10">
    <property type="entry name" value="Histidine kinase-like ATPase, C-terminal domain"/>
    <property type="match status" value="1"/>
</dbReference>
<dbReference type="InterPro" id="IPR050482">
    <property type="entry name" value="Sensor_HK_TwoCompSys"/>
</dbReference>
<protein>
    <recommendedName>
        <fullName evidence="2">histidine kinase</fullName>
        <ecNumber evidence="2">2.7.13.3</ecNumber>
    </recommendedName>
</protein>
<evidence type="ECO:0000256" key="3">
    <source>
        <dbReference type="ARBA" id="ARBA00022553"/>
    </source>
</evidence>
<evidence type="ECO:0000313" key="13">
    <source>
        <dbReference type="Proteomes" id="UP000198282"/>
    </source>
</evidence>
<feature type="transmembrane region" description="Helical" evidence="9">
    <location>
        <begin position="49"/>
        <end position="68"/>
    </location>
</feature>
<keyword evidence="6 12" id="KW-0418">Kinase</keyword>
<evidence type="ECO:0000256" key="2">
    <source>
        <dbReference type="ARBA" id="ARBA00012438"/>
    </source>
</evidence>
<dbReference type="PANTHER" id="PTHR24421">
    <property type="entry name" value="NITRATE/NITRITE SENSOR PROTEIN NARX-RELATED"/>
    <property type="match status" value="1"/>
</dbReference>
<keyword evidence="3" id="KW-0597">Phosphoprotein</keyword>
<feature type="domain" description="Putative sensor" evidence="11">
    <location>
        <begin position="51"/>
        <end position="229"/>
    </location>
</feature>
<feature type="transmembrane region" description="Helical" evidence="9">
    <location>
        <begin position="196"/>
        <end position="229"/>
    </location>
</feature>
<name>A0A239MXY0_9ACTN</name>
<comment type="catalytic activity">
    <reaction evidence="1">
        <text>ATP + protein L-histidine = ADP + protein N-phospho-L-histidine.</text>
        <dbReference type="EC" id="2.7.13.3"/>
    </reaction>
</comment>
<dbReference type="GO" id="GO:0016020">
    <property type="term" value="C:membrane"/>
    <property type="evidence" value="ECO:0007669"/>
    <property type="project" value="InterPro"/>
</dbReference>
<evidence type="ECO:0000313" key="12">
    <source>
        <dbReference type="EMBL" id="SNT46828.1"/>
    </source>
</evidence>
<evidence type="ECO:0000259" key="11">
    <source>
        <dbReference type="Pfam" id="PF13796"/>
    </source>
</evidence>
<dbReference type="OrthoDB" id="5241729at2"/>
<keyword evidence="9" id="KW-0812">Transmembrane</keyword>
<feature type="domain" description="Signal transduction histidine kinase subgroup 3 dimerisation and phosphoacceptor" evidence="10">
    <location>
        <begin position="257"/>
        <end position="319"/>
    </location>
</feature>